<feature type="domain" description="Peptidase M12B" evidence="11">
    <location>
        <begin position="290"/>
        <end position="521"/>
    </location>
</feature>
<dbReference type="InterPro" id="IPR024079">
    <property type="entry name" value="MetalloPept_cat_dom_sf"/>
</dbReference>
<comment type="caution">
    <text evidence="8">Lacks conserved residue(s) required for the propagation of feature annotation.</text>
</comment>
<dbReference type="PANTHER" id="PTHR11905">
    <property type="entry name" value="ADAM A DISINTEGRIN AND METALLOPROTEASE DOMAIN"/>
    <property type="match status" value="1"/>
</dbReference>
<feature type="binding site" evidence="8">
    <location>
        <position position="462"/>
    </location>
    <ligand>
        <name>Zn(2+)</name>
        <dbReference type="ChEBI" id="CHEBI:29105"/>
        <note>catalytic</note>
    </ligand>
</feature>
<feature type="binding site" evidence="8">
    <location>
        <position position="458"/>
    </location>
    <ligand>
        <name>Zn(2+)</name>
        <dbReference type="ChEBI" id="CHEBI:29105"/>
        <note>catalytic</note>
    </ligand>
</feature>
<reference evidence="12" key="1">
    <citation type="journal article" date="2021" name="Genome Biol. Evol.">
        <title>A High-Quality Reference Genome for a Parasitic Bivalve with Doubly Uniparental Inheritance (Bivalvia: Unionida).</title>
        <authorList>
            <person name="Smith C.H."/>
        </authorList>
    </citation>
    <scope>NUCLEOTIDE SEQUENCE</scope>
    <source>
        <strain evidence="12">CHS0354</strain>
    </source>
</reference>
<gene>
    <name evidence="12" type="ORF">CHS0354_001069</name>
</gene>
<keyword evidence="4 8" id="KW-0862">Zinc</keyword>
<evidence type="ECO:0000256" key="10">
    <source>
        <dbReference type="SAM" id="Phobius"/>
    </source>
</evidence>
<dbReference type="AlphaFoldDB" id="A0AAE0SUL6"/>
<accession>A0AAE0SUL6</accession>
<evidence type="ECO:0000256" key="6">
    <source>
        <dbReference type="ARBA" id="ARBA00023157"/>
    </source>
</evidence>
<evidence type="ECO:0000256" key="4">
    <source>
        <dbReference type="ARBA" id="ARBA00022833"/>
    </source>
</evidence>
<evidence type="ECO:0000313" key="13">
    <source>
        <dbReference type="Proteomes" id="UP001195483"/>
    </source>
</evidence>
<keyword evidence="10" id="KW-1133">Transmembrane helix</keyword>
<evidence type="ECO:0000256" key="7">
    <source>
        <dbReference type="ARBA" id="ARBA00023180"/>
    </source>
</evidence>
<reference evidence="12" key="2">
    <citation type="journal article" date="2021" name="Genome Biol. Evol.">
        <title>Developing a high-quality reference genome for a parasitic bivalve with doubly uniparental inheritance (Bivalvia: Unionida).</title>
        <authorList>
            <person name="Smith C.H."/>
        </authorList>
    </citation>
    <scope>NUCLEOTIDE SEQUENCE</scope>
    <source>
        <strain evidence="12">CHS0354</strain>
        <tissue evidence="12">Mantle</tissue>
    </source>
</reference>
<sequence length="622" mass="71308">RQSRMIIKTGFYIIVVGILPHIQTDESEQAAQYFHRRQSRLTMKTGFYILAVGILPHIQTVYASLEETVWLKDVTKDFQTDKRTLNDHELPDGLTFRLKRVTDALTLNLKRNYDINPNANVYLTPTLKDGQSVLFNTQEYIRIRFEDVAYYQDKEYGAFMTVRCVKRYNEQCERVINGNIRIGESTYRLRPAETDFSSGNMFDFQGRMAKRYFLHDLGQIQKENIVENTDTAQFKEKRLEEKLIDILSRIEGQYKQNQFSPSDSTSSSRNASGLHNRRETDKSRQLKKVYHVKAAVLIEPGIVDIYKKLLHGKSTLTTLSQVKKKIKESFSHVMAGVNLRYKGIEDPNISINVILSDFIFFPQTFKPTSTVTIINGTKYIDAKSYYSDLSEWDKSYGRNYIRCFDHGILFTSFRLKADDPNNPDVRGISLNGGICDVGDRLSIIETGDFVWMTWAAAHELGHNLGSWHDGEEDSAACMAEDYFVMTPQAPKVDPTKPYTRNPYIFSKCSVESFKKTLKEKQCVTQPCKLYKEEEYKEFVKVQPGEVYTPDDQCFLIMGAKSNLCQPDPANICQLMRCTDPKTGICMEEHFDAASGTSCGPDKWCFEGRCVKAAKKSESSLPQ</sequence>
<name>A0AAE0SUL6_9BIVA</name>
<keyword evidence="2 8" id="KW-0479">Metal-binding</keyword>
<evidence type="ECO:0000313" key="12">
    <source>
        <dbReference type="EMBL" id="KAK3598248.1"/>
    </source>
</evidence>
<evidence type="ECO:0000256" key="3">
    <source>
        <dbReference type="ARBA" id="ARBA00022801"/>
    </source>
</evidence>
<feature type="transmembrane region" description="Helical" evidence="10">
    <location>
        <begin position="46"/>
        <end position="65"/>
    </location>
</feature>
<dbReference type="PANTHER" id="PTHR11905:SF159">
    <property type="entry name" value="ADAM METALLOPROTEASE"/>
    <property type="match status" value="1"/>
</dbReference>
<dbReference type="Proteomes" id="UP001195483">
    <property type="component" value="Unassembled WGS sequence"/>
</dbReference>
<dbReference type="Gene3D" id="3.40.1620.60">
    <property type="match status" value="1"/>
</dbReference>
<evidence type="ECO:0000256" key="1">
    <source>
        <dbReference type="ARBA" id="ARBA00022670"/>
    </source>
</evidence>
<comment type="caution">
    <text evidence="12">The sequence shown here is derived from an EMBL/GenBank/DDBJ whole genome shotgun (WGS) entry which is preliminary data.</text>
</comment>
<feature type="active site" evidence="8">
    <location>
        <position position="459"/>
    </location>
</feature>
<keyword evidence="10" id="KW-0812">Transmembrane</keyword>
<keyword evidence="5" id="KW-0482">Metalloprotease</keyword>
<dbReference type="EMBL" id="JAEAOA010000111">
    <property type="protein sequence ID" value="KAK3598248.1"/>
    <property type="molecule type" value="Genomic_DNA"/>
</dbReference>
<feature type="non-terminal residue" evidence="12">
    <location>
        <position position="1"/>
    </location>
</feature>
<evidence type="ECO:0000256" key="8">
    <source>
        <dbReference type="PROSITE-ProRule" id="PRU00276"/>
    </source>
</evidence>
<keyword evidence="3" id="KW-0378">Hydrolase</keyword>
<evidence type="ECO:0000259" key="11">
    <source>
        <dbReference type="PROSITE" id="PS50215"/>
    </source>
</evidence>
<dbReference type="Pfam" id="PF17771">
    <property type="entry name" value="ADAMTS_CR_2"/>
    <property type="match status" value="1"/>
</dbReference>
<evidence type="ECO:0000256" key="9">
    <source>
        <dbReference type="SAM" id="MobiDB-lite"/>
    </source>
</evidence>
<feature type="binding site" evidence="8">
    <location>
        <position position="468"/>
    </location>
    <ligand>
        <name>Zn(2+)</name>
        <dbReference type="ChEBI" id="CHEBI:29105"/>
        <note>catalytic</note>
    </ligand>
</feature>
<dbReference type="GO" id="GO:0006509">
    <property type="term" value="P:membrane protein ectodomain proteolysis"/>
    <property type="evidence" value="ECO:0007669"/>
    <property type="project" value="TreeGrafter"/>
</dbReference>
<keyword evidence="13" id="KW-1185">Reference proteome</keyword>
<proteinExistence type="predicted"/>
<dbReference type="GO" id="GO:0046872">
    <property type="term" value="F:metal ion binding"/>
    <property type="evidence" value="ECO:0007669"/>
    <property type="project" value="UniProtKB-KW"/>
</dbReference>
<feature type="compositionally biased region" description="Polar residues" evidence="9">
    <location>
        <begin position="256"/>
        <end position="273"/>
    </location>
</feature>
<reference evidence="12" key="3">
    <citation type="submission" date="2023-05" db="EMBL/GenBank/DDBJ databases">
        <authorList>
            <person name="Smith C.H."/>
        </authorList>
    </citation>
    <scope>NUCLEOTIDE SEQUENCE</scope>
    <source>
        <strain evidence="12">CHS0354</strain>
        <tissue evidence="12">Mantle</tissue>
    </source>
</reference>
<dbReference type="GO" id="GO:0004222">
    <property type="term" value="F:metalloendopeptidase activity"/>
    <property type="evidence" value="ECO:0007669"/>
    <property type="project" value="InterPro"/>
</dbReference>
<keyword evidence="7" id="KW-0325">Glycoprotein</keyword>
<dbReference type="Pfam" id="PF01421">
    <property type="entry name" value="Reprolysin"/>
    <property type="match status" value="1"/>
</dbReference>
<dbReference type="SUPFAM" id="SSF55486">
    <property type="entry name" value="Metalloproteases ('zincins'), catalytic domain"/>
    <property type="match status" value="1"/>
</dbReference>
<dbReference type="InterPro" id="IPR041645">
    <property type="entry name" value="ADAMTS_CR_2"/>
</dbReference>
<protein>
    <recommendedName>
        <fullName evidence="11">Peptidase M12B domain-containing protein</fullName>
    </recommendedName>
</protein>
<feature type="region of interest" description="Disordered" evidence="9">
    <location>
        <begin position="256"/>
        <end position="283"/>
    </location>
</feature>
<keyword evidence="10" id="KW-0472">Membrane</keyword>
<evidence type="ECO:0000256" key="2">
    <source>
        <dbReference type="ARBA" id="ARBA00022723"/>
    </source>
</evidence>
<dbReference type="InterPro" id="IPR001590">
    <property type="entry name" value="Peptidase_M12B"/>
</dbReference>
<keyword evidence="1" id="KW-0645">Protease</keyword>
<dbReference type="PROSITE" id="PS50215">
    <property type="entry name" value="ADAM_MEPRO"/>
    <property type="match status" value="1"/>
</dbReference>
<keyword evidence="6" id="KW-1015">Disulfide bond</keyword>
<organism evidence="12 13">
    <name type="scientific">Potamilus streckersoni</name>
    <dbReference type="NCBI Taxonomy" id="2493646"/>
    <lineage>
        <taxon>Eukaryota</taxon>
        <taxon>Metazoa</taxon>
        <taxon>Spiralia</taxon>
        <taxon>Lophotrochozoa</taxon>
        <taxon>Mollusca</taxon>
        <taxon>Bivalvia</taxon>
        <taxon>Autobranchia</taxon>
        <taxon>Heteroconchia</taxon>
        <taxon>Palaeoheterodonta</taxon>
        <taxon>Unionida</taxon>
        <taxon>Unionoidea</taxon>
        <taxon>Unionidae</taxon>
        <taxon>Ambleminae</taxon>
        <taxon>Lampsilini</taxon>
        <taxon>Potamilus</taxon>
    </lineage>
</organism>
<dbReference type="Gene3D" id="3.40.390.10">
    <property type="entry name" value="Collagenase (Catalytic Domain)"/>
    <property type="match status" value="1"/>
</dbReference>
<evidence type="ECO:0000256" key="5">
    <source>
        <dbReference type="ARBA" id="ARBA00023049"/>
    </source>
</evidence>